<evidence type="ECO:0000256" key="14">
    <source>
        <dbReference type="PIRNR" id="PIRNR038455"/>
    </source>
</evidence>
<dbReference type="EC" id="2.8.5.2" evidence="14"/>
<keyword evidence="7 18" id="KW-0732">Signal</keyword>
<evidence type="ECO:0000256" key="11">
    <source>
        <dbReference type="ARBA" id="ARBA00025746"/>
    </source>
</evidence>
<feature type="chain" id="PRO_5002551677" description="SoxAX cytochrome complex subunit A" evidence="18">
    <location>
        <begin position="22"/>
        <end position="268"/>
    </location>
</feature>
<dbReference type="InterPro" id="IPR009056">
    <property type="entry name" value="Cyt_c-like_dom"/>
</dbReference>
<feature type="active site" description="Cysteine persulfide intermediate" evidence="15">
    <location>
        <position position="229"/>
    </location>
</feature>
<dbReference type="RefSeq" id="WP_047194713.1">
    <property type="nucleotide sequence ID" value="NZ_CP011371.1"/>
</dbReference>
<evidence type="ECO:0000259" key="19">
    <source>
        <dbReference type="PROSITE" id="PS51007"/>
    </source>
</evidence>
<evidence type="ECO:0000256" key="12">
    <source>
        <dbReference type="ARBA" id="ARBA00048077"/>
    </source>
</evidence>
<comment type="similarity">
    <text evidence="11 14">Belongs to the SoxA family.</text>
</comment>
<dbReference type="GO" id="GO:0019417">
    <property type="term" value="P:sulfur oxidation"/>
    <property type="evidence" value="ECO:0007669"/>
    <property type="project" value="InterPro"/>
</dbReference>
<keyword evidence="3 14" id="KW-0813">Transport</keyword>
<gene>
    <name evidence="20" type="primary">soxA</name>
    <name evidence="20" type="ORF">AAW51_2270</name>
</gene>
<dbReference type="Proteomes" id="UP000035352">
    <property type="component" value="Chromosome"/>
</dbReference>
<evidence type="ECO:0000256" key="16">
    <source>
        <dbReference type="PIRSR" id="PIRSR038455-2"/>
    </source>
</evidence>
<dbReference type="PIRSF" id="PIRSF038455">
    <property type="entry name" value="SoxA"/>
    <property type="match status" value="1"/>
</dbReference>
<dbReference type="GO" id="GO:0016669">
    <property type="term" value="F:oxidoreductase activity, acting on a sulfur group of donors, cytochrome as acceptor"/>
    <property type="evidence" value="ECO:0007669"/>
    <property type="project" value="InterPro"/>
</dbReference>
<comment type="subcellular location">
    <subcellularLocation>
        <location evidence="1 14">Periplasm</location>
    </subcellularLocation>
</comment>
<evidence type="ECO:0000256" key="15">
    <source>
        <dbReference type="PIRSR" id="PIRSR038455-1"/>
    </source>
</evidence>
<keyword evidence="8 14" id="KW-0574">Periplasm</keyword>
<dbReference type="Gene3D" id="1.10.760.10">
    <property type="entry name" value="Cytochrome c-like domain"/>
    <property type="match status" value="2"/>
</dbReference>
<keyword evidence="9 14" id="KW-0249">Electron transport</keyword>
<dbReference type="NCBIfam" id="TIGR04484">
    <property type="entry name" value="thiosulf_SoxA"/>
    <property type="match status" value="1"/>
</dbReference>
<evidence type="ECO:0000256" key="17">
    <source>
        <dbReference type="PIRSR" id="PIRSR038455-3"/>
    </source>
</evidence>
<keyword evidence="6 14" id="KW-0479">Metal-binding</keyword>
<name>A0A0G3BNN3_9BURK</name>
<evidence type="ECO:0000256" key="6">
    <source>
        <dbReference type="ARBA" id="ARBA00022723"/>
    </source>
</evidence>
<dbReference type="EMBL" id="CP011371">
    <property type="protein sequence ID" value="AKJ28961.1"/>
    <property type="molecule type" value="Genomic_DNA"/>
</dbReference>
<comment type="catalytic activity">
    <reaction evidence="12 14">
        <text>L-cysteinyl-[SoxY protein] + thiosulfate + 2 Fe(III)-[cytochrome c] = S-sulfosulfanyl-L-cysteinyl-[SoxY protein] + 2 Fe(II)-[cytochrome c] + 2 H(+)</text>
        <dbReference type="Rhea" id="RHEA:56720"/>
        <dbReference type="Rhea" id="RHEA-COMP:10350"/>
        <dbReference type="Rhea" id="RHEA-COMP:14328"/>
        <dbReference type="Rhea" id="RHEA-COMP:14399"/>
        <dbReference type="Rhea" id="RHEA-COMP:14691"/>
        <dbReference type="ChEBI" id="CHEBI:15378"/>
        <dbReference type="ChEBI" id="CHEBI:29033"/>
        <dbReference type="ChEBI" id="CHEBI:29034"/>
        <dbReference type="ChEBI" id="CHEBI:29950"/>
        <dbReference type="ChEBI" id="CHEBI:33542"/>
        <dbReference type="ChEBI" id="CHEBI:139321"/>
        <dbReference type="EC" id="2.8.5.2"/>
    </reaction>
</comment>
<comment type="subunit">
    <text evidence="2 14">Heterodimer of SoxA and SoxX.</text>
</comment>
<evidence type="ECO:0000256" key="9">
    <source>
        <dbReference type="ARBA" id="ARBA00022982"/>
    </source>
</evidence>
<dbReference type="GO" id="GO:0009055">
    <property type="term" value="F:electron transfer activity"/>
    <property type="evidence" value="ECO:0007669"/>
    <property type="project" value="InterPro"/>
</dbReference>
<dbReference type="KEGG" id="pbh:AAW51_2270"/>
<evidence type="ECO:0000256" key="10">
    <source>
        <dbReference type="ARBA" id="ARBA00023004"/>
    </source>
</evidence>
<comment type="cofactor">
    <cofactor evidence="16">
        <name>heme</name>
        <dbReference type="ChEBI" id="CHEBI:30413"/>
    </cofactor>
    <text evidence="16">Binds 2 heme groups per subunit.</text>
</comment>
<dbReference type="InterPro" id="IPR036909">
    <property type="entry name" value="Cyt_c-like_dom_sf"/>
</dbReference>
<proteinExistence type="inferred from homology"/>
<dbReference type="GO" id="GO:0016740">
    <property type="term" value="F:transferase activity"/>
    <property type="evidence" value="ECO:0007669"/>
    <property type="project" value="UniProtKB-KW"/>
</dbReference>
<dbReference type="PATRIC" id="fig|413882.6.peg.2377"/>
<dbReference type="GO" id="GO:0020037">
    <property type="term" value="F:heme binding"/>
    <property type="evidence" value="ECO:0007669"/>
    <property type="project" value="InterPro"/>
</dbReference>
<protein>
    <recommendedName>
        <fullName evidence="14">SoxAX cytochrome complex subunit A</fullName>
        <ecNumber evidence="14">2.8.5.2</ecNumber>
    </recommendedName>
    <alternativeName>
        <fullName evidence="14">Protein SoxA</fullName>
    </alternativeName>
    <alternativeName>
        <fullName evidence="14">Sulfur oxidizing protein A</fullName>
    </alternativeName>
    <alternativeName>
        <fullName evidence="14">Thiosulfate-oxidizing multienzyme system protein SoxA</fullName>
    </alternativeName>
</protein>
<dbReference type="PROSITE" id="PS51007">
    <property type="entry name" value="CYTC"/>
    <property type="match status" value="1"/>
</dbReference>
<evidence type="ECO:0000256" key="2">
    <source>
        <dbReference type="ARBA" id="ARBA00011530"/>
    </source>
</evidence>
<dbReference type="GO" id="GO:0046872">
    <property type="term" value="F:metal ion binding"/>
    <property type="evidence" value="ECO:0007669"/>
    <property type="project" value="UniProtKB-KW"/>
</dbReference>
<dbReference type="GO" id="GO:0042597">
    <property type="term" value="C:periplasmic space"/>
    <property type="evidence" value="ECO:0007669"/>
    <property type="project" value="UniProtKB-SubCell"/>
</dbReference>
<dbReference type="InterPro" id="IPR025710">
    <property type="entry name" value="SoxA"/>
</dbReference>
<reference evidence="20 21" key="1">
    <citation type="submission" date="2015-05" db="EMBL/GenBank/DDBJ databases">
        <authorList>
            <person name="Tang B."/>
            <person name="Yu Y."/>
        </authorList>
    </citation>
    <scope>NUCLEOTIDE SEQUENCE [LARGE SCALE GENOMIC DNA]</scope>
    <source>
        <strain evidence="20 21">DSM 7029</strain>
    </source>
</reference>
<evidence type="ECO:0000256" key="8">
    <source>
        <dbReference type="ARBA" id="ARBA00022764"/>
    </source>
</evidence>
<feature type="signal peptide" evidence="18">
    <location>
        <begin position="1"/>
        <end position="21"/>
    </location>
</feature>
<feature type="binding site" description="covalent" evidence="16">
    <location>
        <position position="180"/>
    </location>
    <ligand>
        <name>heme c</name>
        <dbReference type="ChEBI" id="CHEBI:61717"/>
        <label>2</label>
    </ligand>
</feature>
<evidence type="ECO:0000256" key="18">
    <source>
        <dbReference type="SAM" id="SignalP"/>
    </source>
</evidence>
<organism evidence="20 21">
    <name type="scientific">Caldimonas brevitalea</name>
    <dbReference type="NCBI Taxonomy" id="413882"/>
    <lineage>
        <taxon>Bacteria</taxon>
        <taxon>Pseudomonadati</taxon>
        <taxon>Pseudomonadota</taxon>
        <taxon>Betaproteobacteria</taxon>
        <taxon>Burkholderiales</taxon>
        <taxon>Sphaerotilaceae</taxon>
        <taxon>Caldimonas</taxon>
    </lineage>
</organism>
<dbReference type="AlphaFoldDB" id="A0A0G3BNN3"/>
<evidence type="ECO:0000256" key="5">
    <source>
        <dbReference type="ARBA" id="ARBA00022679"/>
    </source>
</evidence>
<evidence type="ECO:0000256" key="7">
    <source>
        <dbReference type="ARBA" id="ARBA00022729"/>
    </source>
</evidence>
<evidence type="ECO:0000313" key="21">
    <source>
        <dbReference type="Proteomes" id="UP000035352"/>
    </source>
</evidence>
<feature type="domain" description="Cytochrome c" evidence="19">
    <location>
        <begin position="157"/>
        <end position="268"/>
    </location>
</feature>
<keyword evidence="21" id="KW-1185">Reference proteome</keyword>
<comment type="catalytic activity">
    <reaction evidence="13 14">
        <text>S-sulfanyl-L-cysteinyl-[SoxY protein] + thiosulfate + 2 Fe(III)-[cytochrome c] = S-(2-sulfodisulfanyl)-L-cysteinyl-[SoxY protein] + 2 Fe(II)-[cytochrome c] + 2 H(+)</text>
        <dbReference type="Rhea" id="RHEA:51224"/>
        <dbReference type="Rhea" id="RHEA-COMP:10350"/>
        <dbReference type="Rhea" id="RHEA-COMP:14399"/>
        <dbReference type="Rhea" id="RHEA-COMP:14689"/>
        <dbReference type="Rhea" id="RHEA-COMP:14690"/>
        <dbReference type="ChEBI" id="CHEBI:15378"/>
        <dbReference type="ChEBI" id="CHEBI:29033"/>
        <dbReference type="ChEBI" id="CHEBI:29034"/>
        <dbReference type="ChEBI" id="CHEBI:33542"/>
        <dbReference type="ChEBI" id="CHEBI:61963"/>
        <dbReference type="ChEBI" id="CHEBI:140664"/>
        <dbReference type="EC" id="2.8.5.2"/>
    </reaction>
</comment>
<keyword evidence="10 14" id="KW-0408">Iron</keyword>
<keyword evidence="4 14" id="KW-0349">Heme</keyword>
<feature type="binding site" description="axial binding residue" evidence="17">
    <location>
        <position position="181"/>
    </location>
    <ligand>
        <name>heme c</name>
        <dbReference type="ChEBI" id="CHEBI:61717"/>
        <label>2</label>
    </ligand>
    <ligandPart>
        <name>Fe</name>
        <dbReference type="ChEBI" id="CHEBI:18248"/>
    </ligandPart>
</feature>
<accession>A0A0G3BNN3</accession>
<feature type="binding site" description="axial binding residue" evidence="17">
    <location>
        <position position="103"/>
    </location>
    <ligand>
        <name>heme c</name>
        <dbReference type="ChEBI" id="CHEBI:61717"/>
        <label>1</label>
    </ligand>
    <ligandPart>
        <name>Fe</name>
        <dbReference type="ChEBI" id="CHEBI:18248"/>
    </ligandPart>
</feature>
<sequence>MKWLAYGAACAVSLAGASALAQKSAADAIADYRASLQDGNPADLNAARGAALWNKARGPKNASLQGCDLGKGPGVVAGAAASLPRYFADADAVMDVESRLVHCMVTLQGFKREELTAKPYSSDGQKATEIEDLVAFLYDESRGMPIAVPTGHPKEQQAYQRGKQIFFFRAGPYDFSCASCHSADGQRIRLQDLPNLTKTAPAQAAFAAWPAYRVSQGAVRTMQWRLYDCFRQQRMPELKYLSPASVDLIAFLGVNANGGKMAAPSIKR</sequence>
<dbReference type="OrthoDB" id="9808312at2"/>
<feature type="binding site" description="covalent" evidence="16">
    <location>
        <position position="67"/>
    </location>
    <ligand>
        <name>heme c</name>
        <dbReference type="ChEBI" id="CHEBI:61717"/>
        <label>1</label>
    </ligand>
</feature>
<feature type="binding site" description="axial binding residue" evidence="17">
    <location>
        <position position="229"/>
    </location>
    <ligand>
        <name>heme c</name>
        <dbReference type="ChEBI" id="CHEBI:61717"/>
        <label>2</label>
    </ligand>
    <ligandPart>
        <name>Fe</name>
        <dbReference type="ChEBI" id="CHEBI:18248"/>
    </ligandPart>
</feature>
<evidence type="ECO:0000256" key="1">
    <source>
        <dbReference type="ARBA" id="ARBA00004418"/>
    </source>
</evidence>
<evidence type="ECO:0000313" key="20">
    <source>
        <dbReference type="EMBL" id="AKJ28961.1"/>
    </source>
</evidence>
<evidence type="ECO:0000256" key="3">
    <source>
        <dbReference type="ARBA" id="ARBA00022448"/>
    </source>
</evidence>
<feature type="binding site" description="covalent" evidence="16">
    <location>
        <position position="177"/>
    </location>
    <ligand>
        <name>heme c</name>
        <dbReference type="ChEBI" id="CHEBI:61717"/>
        <label>2</label>
    </ligand>
</feature>
<dbReference type="STRING" id="413882.AAW51_2270"/>
<dbReference type="GO" id="GO:0070069">
    <property type="term" value="C:cytochrome complex"/>
    <property type="evidence" value="ECO:0007669"/>
    <property type="project" value="InterPro"/>
</dbReference>
<evidence type="ECO:0000256" key="4">
    <source>
        <dbReference type="ARBA" id="ARBA00022617"/>
    </source>
</evidence>
<dbReference type="Pfam" id="PF21342">
    <property type="entry name" value="SoxA-TsdA_cyt-c"/>
    <property type="match status" value="2"/>
</dbReference>
<evidence type="ECO:0000256" key="13">
    <source>
        <dbReference type="ARBA" id="ARBA00048423"/>
    </source>
</evidence>
<feature type="binding site" evidence="16">
    <location>
        <position position="225"/>
    </location>
    <ligand>
        <name>substrate</name>
    </ligand>
</feature>
<keyword evidence="5 14" id="KW-0808">Transferase</keyword>
<dbReference type="SUPFAM" id="SSF46626">
    <property type="entry name" value="Cytochrome c"/>
    <property type="match status" value="2"/>
</dbReference>